<dbReference type="OrthoDB" id="2983908at2759"/>
<sequence length="673" mass="71694">MTLRSRSGRLPRKFAVQRTPTRPKSPKSRSSTRLARKYKKAKGRPFENYEKQILDDTLTTRIAKAEKPSKHNAENEHLAAEETTVPDPIPETGFRPTQAQAPPPASSVSATAVPSVHSVPLSKTGLPSPVFSALPPLLSLGPTTAATPTSSTQASSHSGLVSSNSEAKAPHAHQASQTHKLSTPIIVLLAVGSGLLLVGFFVFIKIYSRPTRRPRPKPSLPILEDPFADDKMYKSESPVFGGKERTSSSGLNSGLWTWTQYVRPSSTISRPDGAAKSDNSPKGGSFGYGAVARSPRLQSKGPIGRSGKGQYNLSGHAHTQSAPHIDSPVNSMYQPSLQQVKGALSRTASRISAASMSLYPASPQPSHRNIGLAIGGYSPQTTFTADGLSVLQRSASKASRTGPDTESGGLLSKTKRYSQGLAYNDVDVPSPTFLPYAASQPANIPSHAGRTKIKSSYYTPGTYPRTSGSSNPEAVDQPQQKQPSLRKSESRRDRDTQALTYALGLSSPASTYAMPSPQPTLYPDDSLSVVDGKAPKRQLSKRKVSDKDVVPSLPVIATATDASAALGSLMLMDFSPSGSKRMSMNGASKPLGSVTNLASSKSNKLLAPPASKAFVSRSDDKPPYIPLPAPLPSLSQMGLEHANPQAYADYRSPTYSIYGLYEAERKSVFGQST</sequence>
<feature type="compositionally biased region" description="Basic and acidic residues" evidence="1">
    <location>
        <begin position="66"/>
        <end position="80"/>
    </location>
</feature>
<proteinExistence type="predicted"/>
<feature type="compositionally biased region" description="Polar residues" evidence="1">
    <location>
        <begin position="309"/>
        <end position="324"/>
    </location>
</feature>
<dbReference type="STRING" id="39966.A0A369JLI3"/>
<feature type="compositionally biased region" description="Low complexity" evidence="1">
    <location>
        <begin position="18"/>
        <end position="33"/>
    </location>
</feature>
<feature type="region of interest" description="Disordered" evidence="1">
    <location>
        <begin position="267"/>
        <end position="324"/>
    </location>
</feature>
<feature type="compositionally biased region" description="Low complexity" evidence="1">
    <location>
        <begin position="143"/>
        <end position="160"/>
    </location>
</feature>
<keyword evidence="2" id="KW-0472">Membrane</keyword>
<dbReference type="EMBL" id="LUEZ02000055">
    <property type="protein sequence ID" value="RDB21265.1"/>
    <property type="molecule type" value="Genomic_DNA"/>
</dbReference>
<keyword evidence="2" id="KW-0812">Transmembrane</keyword>
<gene>
    <name evidence="3" type="ORF">Hypma_011681</name>
</gene>
<protein>
    <submittedName>
        <fullName evidence="3">Uncharacterized protein</fullName>
    </submittedName>
</protein>
<feature type="region of interest" description="Disordered" evidence="1">
    <location>
        <begin position="66"/>
        <end position="110"/>
    </location>
</feature>
<dbReference type="Proteomes" id="UP000076154">
    <property type="component" value="Unassembled WGS sequence"/>
</dbReference>
<feature type="compositionally biased region" description="Basic residues" evidence="1">
    <location>
        <begin position="1"/>
        <end position="12"/>
    </location>
</feature>
<keyword evidence="4" id="KW-1185">Reference proteome</keyword>
<feature type="compositionally biased region" description="Polar residues" evidence="1">
    <location>
        <begin position="454"/>
        <end position="485"/>
    </location>
</feature>
<evidence type="ECO:0000256" key="1">
    <source>
        <dbReference type="SAM" id="MobiDB-lite"/>
    </source>
</evidence>
<dbReference type="InParanoid" id="A0A369JLI3"/>
<evidence type="ECO:0000256" key="2">
    <source>
        <dbReference type="SAM" id="Phobius"/>
    </source>
</evidence>
<evidence type="ECO:0000313" key="4">
    <source>
        <dbReference type="Proteomes" id="UP000076154"/>
    </source>
</evidence>
<comment type="caution">
    <text evidence="3">The sequence shown here is derived from an EMBL/GenBank/DDBJ whole genome shotgun (WGS) entry which is preliminary data.</text>
</comment>
<feature type="transmembrane region" description="Helical" evidence="2">
    <location>
        <begin position="185"/>
        <end position="207"/>
    </location>
</feature>
<feature type="region of interest" description="Disordered" evidence="1">
    <location>
        <begin position="439"/>
        <end position="494"/>
    </location>
</feature>
<feature type="region of interest" description="Disordered" evidence="1">
    <location>
        <begin position="508"/>
        <end position="527"/>
    </location>
</feature>
<feature type="compositionally biased region" description="Low complexity" evidence="1">
    <location>
        <begin position="96"/>
        <end position="110"/>
    </location>
</feature>
<feature type="compositionally biased region" description="Polar residues" evidence="1">
    <location>
        <begin position="394"/>
        <end position="404"/>
    </location>
</feature>
<accession>A0A369JLI3</accession>
<reference evidence="3" key="1">
    <citation type="submission" date="2018-04" db="EMBL/GenBank/DDBJ databases">
        <title>Whole genome sequencing of Hypsizygus marmoreus.</title>
        <authorList>
            <person name="Choi I.-G."/>
            <person name="Min B."/>
            <person name="Kim J.-G."/>
            <person name="Kim S."/>
            <person name="Oh Y.-L."/>
            <person name="Kong W.-S."/>
            <person name="Park H."/>
            <person name="Jeong J."/>
            <person name="Song E.-S."/>
        </authorList>
    </citation>
    <scope>NUCLEOTIDE SEQUENCE [LARGE SCALE GENOMIC DNA]</scope>
    <source>
        <strain evidence="3">51987-8</strain>
    </source>
</reference>
<feature type="compositionally biased region" description="Basic residues" evidence="1">
    <location>
        <begin position="34"/>
        <end position="43"/>
    </location>
</feature>
<dbReference type="AlphaFoldDB" id="A0A369JLI3"/>
<keyword evidence="2" id="KW-1133">Transmembrane helix</keyword>
<name>A0A369JLI3_HYPMA</name>
<evidence type="ECO:0000313" key="3">
    <source>
        <dbReference type="EMBL" id="RDB21265.1"/>
    </source>
</evidence>
<feature type="region of interest" description="Disordered" evidence="1">
    <location>
        <begin position="1"/>
        <end position="49"/>
    </location>
</feature>
<feature type="region of interest" description="Disordered" evidence="1">
    <location>
        <begin position="394"/>
        <end position="413"/>
    </location>
</feature>
<organism evidence="3 4">
    <name type="scientific">Hypsizygus marmoreus</name>
    <name type="common">White beech mushroom</name>
    <name type="synonym">Agaricus marmoreus</name>
    <dbReference type="NCBI Taxonomy" id="39966"/>
    <lineage>
        <taxon>Eukaryota</taxon>
        <taxon>Fungi</taxon>
        <taxon>Dikarya</taxon>
        <taxon>Basidiomycota</taxon>
        <taxon>Agaricomycotina</taxon>
        <taxon>Agaricomycetes</taxon>
        <taxon>Agaricomycetidae</taxon>
        <taxon>Agaricales</taxon>
        <taxon>Tricholomatineae</taxon>
        <taxon>Lyophyllaceae</taxon>
        <taxon>Hypsizygus</taxon>
    </lineage>
</organism>
<feature type="region of interest" description="Disordered" evidence="1">
    <location>
        <begin position="143"/>
        <end position="176"/>
    </location>
</feature>